<dbReference type="Pfam" id="PF25917">
    <property type="entry name" value="BSH_RND"/>
    <property type="match status" value="1"/>
</dbReference>
<keyword evidence="2" id="KW-0472">Membrane</keyword>
<keyword evidence="1" id="KW-0175">Coiled coil</keyword>
<dbReference type="InterPro" id="IPR050739">
    <property type="entry name" value="MFP"/>
</dbReference>
<protein>
    <submittedName>
        <fullName evidence="4">HlyD family secretion protein</fullName>
    </submittedName>
</protein>
<keyword evidence="2" id="KW-1133">Transmembrane helix</keyword>
<dbReference type="Proteomes" id="UP001160625">
    <property type="component" value="Unassembled WGS sequence"/>
</dbReference>
<name>A0ABT6MZ11_9SPHN</name>
<dbReference type="RefSeq" id="WP_281043517.1">
    <property type="nucleotide sequence ID" value="NZ_JARYGZ010000001.1"/>
</dbReference>
<evidence type="ECO:0000256" key="1">
    <source>
        <dbReference type="SAM" id="Coils"/>
    </source>
</evidence>
<dbReference type="Gene3D" id="1.10.287.470">
    <property type="entry name" value="Helix hairpin bin"/>
    <property type="match status" value="2"/>
</dbReference>
<dbReference type="Gene3D" id="2.40.30.170">
    <property type="match status" value="1"/>
</dbReference>
<dbReference type="InterPro" id="IPR058625">
    <property type="entry name" value="MdtA-like_BSH"/>
</dbReference>
<dbReference type="PANTHER" id="PTHR30386:SF24">
    <property type="entry name" value="MULTIDRUG RESISTANCE EFFLUX PUMP"/>
    <property type="match status" value="1"/>
</dbReference>
<dbReference type="Gene3D" id="2.40.50.100">
    <property type="match status" value="1"/>
</dbReference>
<sequence>MADDDKQDKDDKKADEPPKARWPWILAGIVVVVFVIVILLIVFLPHRRVRTDDAYVTAHYTMLAPRVAGQIDSVRVDDNQPVHAGDLVATIDPRDLQTALQQALANRESDRARVDQASAQVARQPALIAQAAAQVSSARAKLALAEADQRRYANLATSGAGTYQQHQQADANLRDAQASVAEAEAELSSQRHQLDGLKADREAAVAQVARDDAAIAQSKLNLDYTYIVAPIDGTIAQKSVQVGNQVTPGAPLMALVPLHDAFIIANFRELELRHMRPGQHARIHLDAYDTVLNGVVASLPPSSGATFSPIPPNNATGNFTKIVQRLPVKIVPLPNQPLARLMRAGMSVEVTVDTQLYDVVGAHRRQAPQ</sequence>
<accession>A0ABT6MZ11</accession>
<evidence type="ECO:0000259" key="3">
    <source>
        <dbReference type="Pfam" id="PF25917"/>
    </source>
</evidence>
<feature type="coiled-coil region" evidence="1">
    <location>
        <begin position="100"/>
        <end position="200"/>
    </location>
</feature>
<organism evidence="4 5">
    <name type="scientific">Sphingomonas oryzagri</name>
    <dbReference type="NCBI Taxonomy" id="3042314"/>
    <lineage>
        <taxon>Bacteria</taxon>
        <taxon>Pseudomonadati</taxon>
        <taxon>Pseudomonadota</taxon>
        <taxon>Alphaproteobacteria</taxon>
        <taxon>Sphingomonadales</taxon>
        <taxon>Sphingomonadaceae</taxon>
        <taxon>Sphingomonas</taxon>
    </lineage>
</organism>
<gene>
    <name evidence="4" type="ORF">QGN17_05620</name>
</gene>
<evidence type="ECO:0000313" key="4">
    <source>
        <dbReference type="EMBL" id="MDH7638202.1"/>
    </source>
</evidence>
<keyword evidence="2" id="KW-0812">Transmembrane</keyword>
<proteinExistence type="predicted"/>
<comment type="caution">
    <text evidence="4">The sequence shown here is derived from an EMBL/GenBank/DDBJ whole genome shotgun (WGS) entry which is preliminary data.</text>
</comment>
<dbReference type="SUPFAM" id="SSF111369">
    <property type="entry name" value="HlyD-like secretion proteins"/>
    <property type="match status" value="3"/>
</dbReference>
<dbReference type="EMBL" id="JARYGZ010000001">
    <property type="protein sequence ID" value="MDH7638202.1"/>
    <property type="molecule type" value="Genomic_DNA"/>
</dbReference>
<reference evidence="4" key="1">
    <citation type="submission" date="2023-04" db="EMBL/GenBank/DDBJ databases">
        <title>Sphingomonas sp. MAHUQ-71 isolated from rice field.</title>
        <authorList>
            <person name="Huq M.A."/>
        </authorList>
    </citation>
    <scope>NUCLEOTIDE SEQUENCE</scope>
    <source>
        <strain evidence="4">MAHUQ-71</strain>
    </source>
</reference>
<evidence type="ECO:0000256" key="2">
    <source>
        <dbReference type="SAM" id="Phobius"/>
    </source>
</evidence>
<feature type="domain" description="Multidrug resistance protein MdtA-like barrel-sandwich hybrid" evidence="3">
    <location>
        <begin position="64"/>
        <end position="256"/>
    </location>
</feature>
<dbReference type="PANTHER" id="PTHR30386">
    <property type="entry name" value="MEMBRANE FUSION SUBUNIT OF EMRAB-TOLC MULTIDRUG EFFLUX PUMP"/>
    <property type="match status" value="1"/>
</dbReference>
<feature type="transmembrane region" description="Helical" evidence="2">
    <location>
        <begin position="22"/>
        <end position="44"/>
    </location>
</feature>
<evidence type="ECO:0000313" key="5">
    <source>
        <dbReference type="Proteomes" id="UP001160625"/>
    </source>
</evidence>
<keyword evidence="5" id="KW-1185">Reference proteome</keyword>